<proteinExistence type="predicted"/>
<dbReference type="AlphaFoldDB" id="A0AA86JSX3"/>
<protein>
    <submittedName>
        <fullName evidence="1">Uncharacterized protein</fullName>
    </submittedName>
</protein>
<name>A0AA86JSX3_9CLOT</name>
<sequence>MPLVGTQSAMRDEKLSEMKDKLKFARYNSPVGIVVCGNMNLAF</sequence>
<accession>A0AA86JSX3</accession>
<dbReference type="Proteomes" id="UP000789738">
    <property type="component" value="Unassembled WGS sequence"/>
</dbReference>
<evidence type="ECO:0000313" key="2">
    <source>
        <dbReference type="Proteomes" id="UP000789738"/>
    </source>
</evidence>
<reference evidence="1" key="1">
    <citation type="submission" date="2021-10" db="EMBL/GenBank/DDBJ databases">
        <authorList>
            <person name="Mesa V."/>
        </authorList>
    </citation>
    <scope>NUCLEOTIDE SEQUENCE</scope>
    <source>
        <strain evidence="1">CC3_PB</strain>
    </source>
</reference>
<evidence type="ECO:0000313" key="1">
    <source>
        <dbReference type="EMBL" id="CAG9711048.1"/>
    </source>
</evidence>
<organism evidence="1 2">
    <name type="scientific">Clostridium neonatale</name>
    <dbReference type="NCBI Taxonomy" id="137838"/>
    <lineage>
        <taxon>Bacteria</taxon>
        <taxon>Bacillati</taxon>
        <taxon>Bacillota</taxon>
        <taxon>Clostridia</taxon>
        <taxon>Eubacteriales</taxon>
        <taxon>Clostridiaceae</taxon>
        <taxon>Clostridium</taxon>
    </lineage>
</organism>
<dbReference type="EMBL" id="CAKJVE010000004">
    <property type="protein sequence ID" value="CAG9711048.1"/>
    <property type="molecule type" value="Genomic_DNA"/>
</dbReference>
<gene>
    <name evidence="1" type="ORF">CNEO_45041</name>
</gene>
<comment type="caution">
    <text evidence="1">The sequence shown here is derived from an EMBL/GenBank/DDBJ whole genome shotgun (WGS) entry which is preliminary data.</text>
</comment>